<feature type="compositionally biased region" description="Polar residues" evidence="5">
    <location>
        <begin position="334"/>
        <end position="345"/>
    </location>
</feature>
<keyword evidence="4" id="KW-0539">Nucleus</keyword>
<evidence type="ECO:0000256" key="3">
    <source>
        <dbReference type="ARBA" id="ARBA00022705"/>
    </source>
</evidence>
<feature type="compositionally biased region" description="Acidic residues" evidence="5">
    <location>
        <begin position="381"/>
        <end position="393"/>
    </location>
</feature>
<proteinExistence type="predicted"/>
<feature type="compositionally biased region" description="Low complexity" evidence="5">
    <location>
        <begin position="266"/>
        <end position="281"/>
    </location>
</feature>
<feature type="compositionally biased region" description="Basic and acidic residues" evidence="5">
    <location>
        <begin position="225"/>
        <end position="241"/>
    </location>
</feature>
<feature type="compositionally biased region" description="Low complexity" evidence="5">
    <location>
        <begin position="148"/>
        <end position="157"/>
    </location>
</feature>
<dbReference type="PANTHER" id="PTHR17598">
    <property type="entry name" value="DNA POLYMERASE DELTA SUBUNIT 3"/>
    <property type="match status" value="1"/>
</dbReference>
<feature type="compositionally biased region" description="Basic and acidic residues" evidence="5">
    <location>
        <begin position="474"/>
        <end position="489"/>
    </location>
</feature>
<feature type="compositionally biased region" description="Basic residues" evidence="5">
    <location>
        <begin position="350"/>
        <end position="364"/>
    </location>
</feature>
<evidence type="ECO:0000256" key="1">
    <source>
        <dbReference type="ARBA" id="ARBA00004123"/>
    </source>
</evidence>
<accession>A0A9P0AI28</accession>
<evidence type="ECO:0000313" key="6">
    <source>
        <dbReference type="EMBL" id="CAH0392285.1"/>
    </source>
</evidence>
<dbReference type="Pfam" id="PF09507">
    <property type="entry name" value="CDC27"/>
    <property type="match status" value="1"/>
</dbReference>
<protein>
    <recommendedName>
        <fullName evidence="2">DNA polymerase delta subunit 3</fullName>
    </recommendedName>
</protein>
<feature type="compositionally biased region" description="Polar residues" evidence="5">
    <location>
        <begin position="494"/>
        <end position="507"/>
    </location>
</feature>
<name>A0A9P0AI28_BEMTA</name>
<dbReference type="PANTHER" id="PTHR17598:SF13">
    <property type="entry name" value="DNA POLYMERASE DELTA SUBUNIT 3"/>
    <property type="match status" value="1"/>
</dbReference>
<evidence type="ECO:0000313" key="7">
    <source>
        <dbReference type="Proteomes" id="UP001152759"/>
    </source>
</evidence>
<evidence type="ECO:0000256" key="4">
    <source>
        <dbReference type="ARBA" id="ARBA00023242"/>
    </source>
</evidence>
<dbReference type="Gene3D" id="3.90.1030.20">
    <property type="entry name" value="DNA polymerase delta, p66 (Cdc27) subunit, wHTH domain"/>
    <property type="match status" value="1"/>
</dbReference>
<dbReference type="GO" id="GO:0003887">
    <property type="term" value="F:DNA-directed DNA polymerase activity"/>
    <property type="evidence" value="ECO:0007669"/>
    <property type="project" value="TreeGrafter"/>
</dbReference>
<dbReference type="GO" id="GO:0006297">
    <property type="term" value="P:nucleotide-excision repair, DNA gap filling"/>
    <property type="evidence" value="ECO:0007669"/>
    <property type="project" value="TreeGrafter"/>
</dbReference>
<dbReference type="FunFam" id="3.90.1030.20:FF:000002">
    <property type="entry name" value="DNA polymerase delta subunit"/>
    <property type="match status" value="1"/>
</dbReference>
<feature type="region of interest" description="Disordered" evidence="5">
    <location>
        <begin position="148"/>
        <end position="507"/>
    </location>
</feature>
<dbReference type="EMBL" id="OU963867">
    <property type="protein sequence ID" value="CAH0392285.1"/>
    <property type="molecule type" value="Genomic_DNA"/>
</dbReference>
<dbReference type="GO" id="GO:0043625">
    <property type="term" value="C:delta DNA polymerase complex"/>
    <property type="evidence" value="ECO:0007669"/>
    <property type="project" value="InterPro"/>
</dbReference>
<feature type="compositionally biased region" description="Basic and acidic residues" evidence="5">
    <location>
        <begin position="394"/>
        <end position="407"/>
    </location>
</feature>
<dbReference type="GO" id="GO:1904161">
    <property type="term" value="P:DNA synthesis involved in UV-damage excision repair"/>
    <property type="evidence" value="ECO:0007669"/>
    <property type="project" value="TreeGrafter"/>
</dbReference>
<organism evidence="6 7">
    <name type="scientific">Bemisia tabaci</name>
    <name type="common">Sweetpotato whitefly</name>
    <name type="synonym">Aleurodes tabaci</name>
    <dbReference type="NCBI Taxonomy" id="7038"/>
    <lineage>
        <taxon>Eukaryota</taxon>
        <taxon>Metazoa</taxon>
        <taxon>Ecdysozoa</taxon>
        <taxon>Arthropoda</taxon>
        <taxon>Hexapoda</taxon>
        <taxon>Insecta</taxon>
        <taxon>Pterygota</taxon>
        <taxon>Neoptera</taxon>
        <taxon>Paraneoptera</taxon>
        <taxon>Hemiptera</taxon>
        <taxon>Sternorrhyncha</taxon>
        <taxon>Aleyrodoidea</taxon>
        <taxon>Aleyrodidae</taxon>
        <taxon>Aleyrodinae</taxon>
        <taxon>Bemisia</taxon>
    </lineage>
</organism>
<dbReference type="InterPro" id="IPR019038">
    <property type="entry name" value="POLD3"/>
</dbReference>
<dbReference type="GO" id="GO:0006271">
    <property type="term" value="P:DNA strand elongation involved in DNA replication"/>
    <property type="evidence" value="ECO:0007669"/>
    <property type="project" value="TreeGrafter"/>
</dbReference>
<reference evidence="6" key="1">
    <citation type="submission" date="2021-12" db="EMBL/GenBank/DDBJ databases">
        <authorList>
            <person name="King R."/>
        </authorList>
    </citation>
    <scope>NUCLEOTIDE SEQUENCE</scope>
</reference>
<keyword evidence="7" id="KW-1185">Reference proteome</keyword>
<sequence length="507" mass="55436">MNETEEQMCLENIEEYLMDHDKIVTYKYLSRSLNISMNDAKRLLAKYASTSKHKPDLSSVYAVGGELKNDGGFSVIIAQDEDLDSVKSQFKEVSWEQLYSLQKKGQLCDLNTLLIANNVTPTDENENSVVGIPYWKDPKRDDIAARNATTATTSTIAKQEPKVPPKKAPSPQKPAQPSKIPPKTPPKATPKSKTSPSPKKETAAKDKSTGNKSGGIAAMFAAQQSKKDTAPKSKAKPEPAKKSGSQSISSLFAGQAKKMAEKKTESQSSVSSSCTSTDNSKLNCESQELFSSSDNEKGSQSTKSQESALKVNGKEGSSQSKKSQESAPKVNGKEGSSQSSKNASINKKPPVSKKKVQSQKGKKGKPSEPPQKRRKRVMVESDSENSSEGDSDAESERSLSPEPEKPPSPEPMEEDDEIIPATPVEPSKKRKRKAVDKTVMDENGFLCTTKEYVYESCSDNEENDENKKTIANSETKEAPKPEKSPEPKKVIKQPTKQVSLTSFFKKK</sequence>
<feature type="compositionally biased region" description="Pro residues" evidence="5">
    <location>
        <begin position="166"/>
        <end position="188"/>
    </location>
</feature>
<feature type="compositionally biased region" description="Polar residues" evidence="5">
    <location>
        <begin position="282"/>
        <end position="307"/>
    </location>
</feature>
<evidence type="ECO:0000256" key="2">
    <source>
        <dbReference type="ARBA" id="ARBA00017589"/>
    </source>
</evidence>
<dbReference type="AlphaFoldDB" id="A0A9P0AI28"/>
<comment type="subcellular location">
    <subcellularLocation>
        <location evidence="1">Nucleus</location>
    </subcellularLocation>
</comment>
<keyword evidence="3" id="KW-0235">DNA replication</keyword>
<feature type="compositionally biased region" description="Basic and acidic residues" evidence="5">
    <location>
        <begin position="198"/>
        <end position="209"/>
    </location>
</feature>
<dbReference type="InterPro" id="IPR041913">
    <property type="entry name" value="POLD3_sf"/>
</dbReference>
<dbReference type="Proteomes" id="UP001152759">
    <property type="component" value="Chromosome 6"/>
</dbReference>
<gene>
    <name evidence="6" type="ORF">BEMITA_LOCUS10818</name>
</gene>
<evidence type="ECO:0000256" key="5">
    <source>
        <dbReference type="SAM" id="MobiDB-lite"/>
    </source>
</evidence>